<evidence type="ECO:0000259" key="1">
    <source>
        <dbReference type="PROSITE" id="PS51729"/>
    </source>
</evidence>
<accession>A0A1G8DBQ1</accession>
<dbReference type="InterPro" id="IPR031165">
    <property type="entry name" value="GNAT_YJDJ"/>
</dbReference>
<sequence>MVVKHTAYGSKGVFTAMKDGKKAGEMTYSMAGTGKMIVDHTEVDEAFKGMGVGKQLLVEGVVAYARENKIKVLPLCPFASAAFKKMSAEIGDVLA</sequence>
<dbReference type="Proteomes" id="UP000243588">
    <property type="component" value="Unassembled WGS sequence"/>
</dbReference>
<keyword evidence="3" id="KW-1185">Reference proteome</keyword>
<evidence type="ECO:0000313" key="3">
    <source>
        <dbReference type="Proteomes" id="UP000243588"/>
    </source>
</evidence>
<dbReference type="InterPro" id="IPR045057">
    <property type="entry name" value="Gcn5-rel_NAT"/>
</dbReference>
<protein>
    <recommendedName>
        <fullName evidence="1">N-acetyltransferase domain-containing protein</fullName>
    </recommendedName>
</protein>
<name>A0A1G8DBQ1_9FLAO</name>
<dbReference type="PANTHER" id="PTHR31435:SF10">
    <property type="entry name" value="BSR4717 PROTEIN"/>
    <property type="match status" value="1"/>
</dbReference>
<dbReference type="SUPFAM" id="SSF55729">
    <property type="entry name" value="Acyl-CoA N-acyltransferases (Nat)"/>
    <property type="match status" value="1"/>
</dbReference>
<reference evidence="3" key="1">
    <citation type="submission" date="2016-10" db="EMBL/GenBank/DDBJ databases">
        <authorList>
            <person name="Varghese N."/>
            <person name="Submissions S."/>
        </authorList>
    </citation>
    <scope>NUCLEOTIDE SEQUENCE [LARGE SCALE GENOMIC DNA]</scope>
    <source>
        <strain evidence="3">DSM 23313</strain>
    </source>
</reference>
<dbReference type="PROSITE" id="PS51729">
    <property type="entry name" value="GNAT_YJDJ"/>
    <property type="match status" value="1"/>
</dbReference>
<dbReference type="InterPro" id="IPR016181">
    <property type="entry name" value="Acyl_CoA_acyltransferase"/>
</dbReference>
<dbReference type="STRING" id="702745.SAMN05421818_106100"/>
<evidence type="ECO:0000313" key="2">
    <source>
        <dbReference type="EMBL" id="SDH55132.1"/>
    </source>
</evidence>
<dbReference type="Gene3D" id="3.40.630.30">
    <property type="match status" value="1"/>
</dbReference>
<gene>
    <name evidence="2" type="ORF">SAMN05421818_106100</name>
</gene>
<dbReference type="CDD" id="cd04301">
    <property type="entry name" value="NAT_SF"/>
    <property type="match status" value="1"/>
</dbReference>
<dbReference type="Pfam" id="PF14542">
    <property type="entry name" value="Acetyltransf_CG"/>
    <property type="match status" value="1"/>
</dbReference>
<dbReference type="EMBL" id="FNDQ01000006">
    <property type="protein sequence ID" value="SDH55132.1"/>
    <property type="molecule type" value="Genomic_DNA"/>
</dbReference>
<organism evidence="2 3">
    <name type="scientific">Myroides phaeus</name>
    <dbReference type="NCBI Taxonomy" id="702745"/>
    <lineage>
        <taxon>Bacteria</taxon>
        <taxon>Pseudomonadati</taxon>
        <taxon>Bacteroidota</taxon>
        <taxon>Flavobacteriia</taxon>
        <taxon>Flavobacteriales</taxon>
        <taxon>Flavobacteriaceae</taxon>
        <taxon>Myroides</taxon>
    </lineage>
</organism>
<proteinExistence type="predicted"/>
<feature type="domain" description="N-acetyltransferase" evidence="1">
    <location>
        <begin position="6"/>
        <end position="95"/>
    </location>
</feature>
<dbReference type="AlphaFoldDB" id="A0A1G8DBQ1"/>
<dbReference type="RefSeq" id="WP_090407043.1">
    <property type="nucleotide sequence ID" value="NZ_FNDQ01000006.1"/>
</dbReference>
<dbReference type="PANTHER" id="PTHR31435">
    <property type="entry name" value="PROTEIN NATD1"/>
    <property type="match status" value="1"/>
</dbReference>